<dbReference type="Pfam" id="PF00528">
    <property type="entry name" value="BPD_transp_1"/>
    <property type="match status" value="1"/>
</dbReference>
<evidence type="ECO:0000256" key="5">
    <source>
        <dbReference type="ARBA" id="ARBA00022989"/>
    </source>
</evidence>
<gene>
    <name evidence="9" type="ORF">SAMN05192532_10282</name>
</gene>
<evidence type="ECO:0000256" key="7">
    <source>
        <dbReference type="RuleBase" id="RU363032"/>
    </source>
</evidence>
<keyword evidence="2 7" id="KW-0813">Transport</keyword>
<dbReference type="PANTHER" id="PTHR30151">
    <property type="entry name" value="ALKANE SULFONATE ABC TRANSPORTER-RELATED, MEMBRANE SUBUNIT"/>
    <property type="match status" value="1"/>
</dbReference>
<accession>A0A1I2B4M1</accession>
<keyword evidence="10" id="KW-1185">Reference proteome</keyword>
<dbReference type="Proteomes" id="UP000199516">
    <property type="component" value="Unassembled WGS sequence"/>
</dbReference>
<proteinExistence type="inferred from homology"/>
<feature type="transmembrane region" description="Helical" evidence="7">
    <location>
        <begin position="118"/>
        <end position="138"/>
    </location>
</feature>
<evidence type="ECO:0000313" key="9">
    <source>
        <dbReference type="EMBL" id="SFE51142.1"/>
    </source>
</evidence>
<dbReference type="CDD" id="cd06261">
    <property type="entry name" value="TM_PBP2"/>
    <property type="match status" value="1"/>
</dbReference>
<feature type="domain" description="ABC transmembrane type-1" evidence="8">
    <location>
        <begin position="53"/>
        <end position="232"/>
    </location>
</feature>
<dbReference type="InterPro" id="IPR000515">
    <property type="entry name" value="MetI-like"/>
</dbReference>
<evidence type="ECO:0000313" key="10">
    <source>
        <dbReference type="Proteomes" id="UP000199516"/>
    </source>
</evidence>
<dbReference type="InterPro" id="IPR035906">
    <property type="entry name" value="MetI-like_sf"/>
</dbReference>
<dbReference type="AlphaFoldDB" id="A0A1I2B4M1"/>
<feature type="transmembrane region" description="Helical" evidence="7">
    <location>
        <begin position="159"/>
        <end position="182"/>
    </location>
</feature>
<sequence length="247" mass="27324">MLFFIILIAIWEIIYRFNLSYEFFSVTAFPSPINSVRELYLGFFETGILLEALGTSFQRLVVGFIIAMIVGSLLGLLLARSKLADETLGSLVIALQSIPSIVWLPIMLMLFGGGNVSIIIIVALGGTWVMTSNMRLGIKSVQPILIRAARTMGYKGAELVWRVMIPASVPSFLSGTRLAWAFGWRALMAAELIGTGGLGRTLMDARDFYNMDLVIAIMIIIAAIGIIMEFVIFDRLEKKVFSRWGLS</sequence>
<dbReference type="GO" id="GO:0005886">
    <property type="term" value="C:plasma membrane"/>
    <property type="evidence" value="ECO:0007669"/>
    <property type="project" value="UniProtKB-SubCell"/>
</dbReference>
<dbReference type="GO" id="GO:0055085">
    <property type="term" value="P:transmembrane transport"/>
    <property type="evidence" value="ECO:0007669"/>
    <property type="project" value="InterPro"/>
</dbReference>
<dbReference type="STRING" id="930128.SAMN05192532_10282"/>
<evidence type="ECO:0000256" key="6">
    <source>
        <dbReference type="ARBA" id="ARBA00023136"/>
    </source>
</evidence>
<protein>
    <submittedName>
        <fullName evidence="9">NitT/TauT family transport system permease protein</fullName>
    </submittedName>
</protein>
<keyword evidence="4 7" id="KW-0812">Transmembrane</keyword>
<reference evidence="9 10" key="1">
    <citation type="submission" date="2016-10" db="EMBL/GenBank/DDBJ databases">
        <authorList>
            <person name="de Groot N.N."/>
        </authorList>
    </citation>
    <scope>NUCLEOTIDE SEQUENCE [LARGE SCALE GENOMIC DNA]</scope>
    <source>
        <strain evidence="9 10">DSM 23995</strain>
    </source>
</reference>
<organism evidence="9 10">
    <name type="scientific">Alteribacillus iranensis</name>
    <dbReference type="NCBI Taxonomy" id="930128"/>
    <lineage>
        <taxon>Bacteria</taxon>
        <taxon>Bacillati</taxon>
        <taxon>Bacillota</taxon>
        <taxon>Bacilli</taxon>
        <taxon>Bacillales</taxon>
        <taxon>Bacillaceae</taxon>
        <taxon>Alteribacillus</taxon>
    </lineage>
</organism>
<keyword evidence="6 7" id="KW-0472">Membrane</keyword>
<comment type="similarity">
    <text evidence="7">Belongs to the binding-protein-dependent transport system permease family.</text>
</comment>
<evidence type="ECO:0000256" key="1">
    <source>
        <dbReference type="ARBA" id="ARBA00004651"/>
    </source>
</evidence>
<dbReference type="PANTHER" id="PTHR30151:SF0">
    <property type="entry name" value="ABC TRANSPORTER PERMEASE PROTEIN MJ0413-RELATED"/>
    <property type="match status" value="1"/>
</dbReference>
<dbReference type="SUPFAM" id="SSF161098">
    <property type="entry name" value="MetI-like"/>
    <property type="match status" value="1"/>
</dbReference>
<feature type="transmembrane region" description="Helical" evidence="7">
    <location>
        <begin position="91"/>
        <end position="112"/>
    </location>
</feature>
<dbReference type="PROSITE" id="PS50928">
    <property type="entry name" value="ABC_TM1"/>
    <property type="match status" value="1"/>
</dbReference>
<dbReference type="Gene3D" id="1.10.3720.10">
    <property type="entry name" value="MetI-like"/>
    <property type="match status" value="1"/>
</dbReference>
<evidence type="ECO:0000259" key="8">
    <source>
        <dbReference type="PROSITE" id="PS50928"/>
    </source>
</evidence>
<keyword evidence="5 7" id="KW-1133">Transmembrane helix</keyword>
<evidence type="ECO:0000256" key="2">
    <source>
        <dbReference type="ARBA" id="ARBA00022448"/>
    </source>
</evidence>
<feature type="transmembrane region" description="Helical" evidence="7">
    <location>
        <begin position="60"/>
        <end position="79"/>
    </location>
</feature>
<dbReference type="EMBL" id="FONT01000002">
    <property type="protein sequence ID" value="SFE51142.1"/>
    <property type="molecule type" value="Genomic_DNA"/>
</dbReference>
<name>A0A1I2B4M1_9BACI</name>
<comment type="subcellular location">
    <subcellularLocation>
        <location evidence="1 7">Cell membrane</location>
        <topology evidence="1 7">Multi-pass membrane protein</topology>
    </subcellularLocation>
</comment>
<evidence type="ECO:0000256" key="4">
    <source>
        <dbReference type="ARBA" id="ARBA00022692"/>
    </source>
</evidence>
<keyword evidence="3" id="KW-1003">Cell membrane</keyword>
<evidence type="ECO:0000256" key="3">
    <source>
        <dbReference type="ARBA" id="ARBA00022475"/>
    </source>
</evidence>
<feature type="transmembrane region" description="Helical" evidence="7">
    <location>
        <begin position="213"/>
        <end position="233"/>
    </location>
</feature>